<dbReference type="KEGG" id="ftj:FTUN_4733"/>
<gene>
    <name evidence="1" type="ORF">FTUN_4733</name>
</gene>
<dbReference type="Gene3D" id="1.25.10.10">
    <property type="entry name" value="Leucine-rich Repeat Variant"/>
    <property type="match status" value="1"/>
</dbReference>
<keyword evidence="2" id="KW-1185">Reference proteome</keyword>
<dbReference type="SUPFAM" id="SSF48371">
    <property type="entry name" value="ARM repeat"/>
    <property type="match status" value="1"/>
</dbReference>
<evidence type="ECO:0000313" key="2">
    <source>
        <dbReference type="Proteomes" id="UP000503447"/>
    </source>
</evidence>
<name>A0A6M5YT40_9BACT</name>
<accession>A0A6M5YT40</accession>
<dbReference type="AlphaFoldDB" id="A0A6M5YT40"/>
<dbReference type="EMBL" id="CP053452">
    <property type="protein sequence ID" value="QJW97168.1"/>
    <property type="molecule type" value="Genomic_DNA"/>
</dbReference>
<dbReference type="RefSeq" id="WP_171472592.1">
    <property type="nucleotide sequence ID" value="NZ_CP053452.2"/>
</dbReference>
<proteinExistence type="predicted"/>
<organism evidence="1 2">
    <name type="scientific">Frigoriglobus tundricola</name>
    <dbReference type="NCBI Taxonomy" id="2774151"/>
    <lineage>
        <taxon>Bacteria</taxon>
        <taxon>Pseudomonadati</taxon>
        <taxon>Planctomycetota</taxon>
        <taxon>Planctomycetia</taxon>
        <taxon>Gemmatales</taxon>
        <taxon>Gemmataceae</taxon>
        <taxon>Frigoriglobus</taxon>
    </lineage>
</organism>
<sequence length="460" mass="50031">MRGAAGSVATGAAAAVVKGMLFDQLRVALLTTSLCLTVVCCGLAMTGAPDTPPEKAAAPAADDPVAALVKLLGSADFAEREAAAKDLRELGIRAESALRTGLRSEDPEVRARATQLLAVIRKDALGTLVKTFDPAGEGEPDHPIWKRFKSIAGSDAPARRLFAEIIRDPRRLQVLDRAEADPDKTGDLYEQYVRQMRERVHSGMNRVNTFYLDHKRGARLWYGIGPDPDDPTPKPADAAVGFYLGTFPATAKALLHAQWEQCSPHLNGEETFLFYNAFSQGLDLHLPHRSTPADATTAPAFRRLFVAWLAGRRNPGSIAMGLAHAREIAEVLPTARAVAADFKNPVKLRIEAVPILGLYGEAKDERLIAALLEAETLIGQNNYGPAQKEAKMQARDLALATLLVMRGQDPAAFGFPGLEFHRVGPLETTLRSATYLGFYDDDSRRATHKKARAWLAEQKK</sequence>
<evidence type="ECO:0000313" key="1">
    <source>
        <dbReference type="EMBL" id="QJW97168.1"/>
    </source>
</evidence>
<evidence type="ECO:0008006" key="3">
    <source>
        <dbReference type="Google" id="ProtNLM"/>
    </source>
</evidence>
<dbReference type="InterPro" id="IPR016024">
    <property type="entry name" value="ARM-type_fold"/>
</dbReference>
<reference evidence="2" key="1">
    <citation type="submission" date="2020-05" db="EMBL/GenBank/DDBJ databases">
        <title>Frigoriglobus tundricola gen. nov., sp. nov., a psychrotolerant cellulolytic planctomycete of the family Gemmataceae with two divergent copies of 16S rRNA gene.</title>
        <authorList>
            <person name="Kulichevskaya I.S."/>
            <person name="Ivanova A.A."/>
            <person name="Naumoff D.G."/>
            <person name="Beletsky A.V."/>
            <person name="Rijpstra W.I.C."/>
            <person name="Sinninghe Damste J.S."/>
            <person name="Mardanov A.V."/>
            <person name="Ravin N.V."/>
            <person name="Dedysh S.N."/>
        </authorList>
    </citation>
    <scope>NUCLEOTIDE SEQUENCE [LARGE SCALE GENOMIC DNA]</scope>
    <source>
        <strain evidence="2">PL17</strain>
    </source>
</reference>
<dbReference type="InterPro" id="IPR011989">
    <property type="entry name" value="ARM-like"/>
</dbReference>
<dbReference type="Proteomes" id="UP000503447">
    <property type="component" value="Chromosome"/>
</dbReference>
<protein>
    <recommendedName>
        <fullName evidence="3">HEAT repeat domain-containing protein</fullName>
    </recommendedName>
</protein>